<gene>
    <name evidence="1" type="ORF">PHMEG_00025678</name>
</gene>
<dbReference type="AlphaFoldDB" id="A0A225VCX8"/>
<protein>
    <submittedName>
        <fullName evidence="1">Uncharacterized protein</fullName>
    </submittedName>
</protein>
<reference evidence="2" key="1">
    <citation type="submission" date="2017-03" db="EMBL/GenBank/DDBJ databases">
        <title>Phytopthora megakarya and P. palmivora, two closely related causual agents of cacao black pod achieved similar genome size and gene model numbers by different mechanisms.</title>
        <authorList>
            <person name="Ali S."/>
            <person name="Shao J."/>
            <person name="Larry D.J."/>
            <person name="Kronmiller B."/>
            <person name="Shen D."/>
            <person name="Strem M.D."/>
            <person name="Melnick R.L."/>
            <person name="Guiltinan M.J."/>
            <person name="Tyler B.M."/>
            <person name="Meinhardt L.W."/>
            <person name="Bailey B.A."/>
        </authorList>
    </citation>
    <scope>NUCLEOTIDE SEQUENCE [LARGE SCALE GENOMIC DNA]</scope>
    <source>
        <strain evidence="2">zdho120</strain>
    </source>
</reference>
<name>A0A225VCX8_9STRA</name>
<comment type="caution">
    <text evidence="1">The sequence shown here is derived from an EMBL/GenBank/DDBJ whole genome shotgun (WGS) entry which is preliminary data.</text>
</comment>
<evidence type="ECO:0000313" key="2">
    <source>
        <dbReference type="Proteomes" id="UP000198211"/>
    </source>
</evidence>
<dbReference type="Proteomes" id="UP000198211">
    <property type="component" value="Unassembled WGS sequence"/>
</dbReference>
<accession>A0A225VCX8</accession>
<sequence length="111" mass="12380">MSIASLTPAYNKKARVTALNYFASFLETENMTLTKTHEQIDGDKTARATDKSRSTNTGLAYYGNVKNWLLGMYPQQGSIVKPQLQKVLAGFEKFSNNREGGSFEKKSTTVF</sequence>
<dbReference type="OrthoDB" id="123951at2759"/>
<keyword evidence="2" id="KW-1185">Reference proteome</keyword>
<proteinExistence type="predicted"/>
<organism evidence="1 2">
    <name type="scientific">Phytophthora megakarya</name>
    <dbReference type="NCBI Taxonomy" id="4795"/>
    <lineage>
        <taxon>Eukaryota</taxon>
        <taxon>Sar</taxon>
        <taxon>Stramenopiles</taxon>
        <taxon>Oomycota</taxon>
        <taxon>Peronosporomycetes</taxon>
        <taxon>Peronosporales</taxon>
        <taxon>Peronosporaceae</taxon>
        <taxon>Phytophthora</taxon>
    </lineage>
</organism>
<dbReference type="STRING" id="4795.A0A225VCX8"/>
<evidence type="ECO:0000313" key="1">
    <source>
        <dbReference type="EMBL" id="OWZ02718.1"/>
    </source>
</evidence>
<dbReference type="EMBL" id="NBNE01005985">
    <property type="protein sequence ID" value="OWZ02718.1"/>
    <property type="molecule type" value="Genomic_DNA"/>
</dbReference>